<keyword evidence="1" id="KW-0732">Signal</keyword>
<evidence type="ECO:0000313" key="2">
    <source>
        <dbReference type="EMBL" id="MBV7265756.1"/>
    </source>
</evidence>
<evidence type="ECO:0008006" key="4">
    <source>
        <dbReference type="Google" id="ProtNLM"/>
    </source>
</evidence>
<dbReference type="EMBL" id="JAGSPB010000001">
    <property type="protein sequence ID" value="MBV7265756.1"/>
    <property type="molecule type" value="Genomic_DNA"/>
</dbReference>
<name>A0ABS6SL96_9SPHN</name>
<organism evidence="2 3">
    <name type="scientific">Erythrobacter ani</name>
    <dbReference type="NCBI Taxonomy" id="2827235"/>
    <lineage>
        <taxon>Bacteria</taxon>
        <taxon>Pseudomonadati</taxon>
        <taxon>Pseudomonadota</taxon>
        <taxon>Alphaproteobacteria</taxon>
        <taxon>Sphingomonadales</taxon>
        <taxon>Erythrobacteraceae</taxon>
        <taxon>Erythrobacter/Porphyrobacter group</taxon>
        <taxon>Erythrobacter</taxon>
    </lineage>
</organism>
<keyword evidence="3" id="KW-1185">Reference proteome</keyword>
<proteinExistence type="predicted"/>
<accession>A0ABS6SL96</accession>
<sequence length="299" mass="32178">MTIINRYLRTEFKGLGALAASVMLSAGGAATAVAQDASMSATNLTEMATYADMVDLAERSDLVIRAEIRRQNEVSAERAPGLQPGFARLYIEADTLALIAGDTAIGESLVYLVDVPRDAKGKAPRLKKQEVILFANALPGRPATKRGREIQLTAENAQLEYSPAFEARLRPVLASLAQADTPPVIDGIADALAVRGTLTGESETQIFLDTQDNSPVSLTVLRRPGQTPVWGVSWGEIIDAAARSPEPQTLRWYRLACSLPAELPSSANLARDPAARRLAAEDYAFVMDQLGRCDRAITD</sequence>
<reference evidence="2 3" key="1">
    <citation type="submission" date="2021-04" db="EMBL/GenBank/DDBJ databases">
        <authorList>
            <person name="Pira H."/>
            <person name="Risdian C."/>
            <person name="Wink J."/>
        </authorList>
    </citation>
    <scope>NUCLEOTIDE SEQUENCE [LARGE SCALE GENOMIC DNA]</scope>
    <source>
        <strain evidence="2 3">WH131</strain>
    </source>
</reference>
<gene>
    <name evidence="2" type="ORF">KCG45_06160</name>
</gene>
<protein>
    <recommendedName>
        <fullName evidence="4">DUF2066 domain-containing protein</fullName>
    </recommendedName>
</protein>
<dbReference type="Proteomes" id="UP000699975">
    <property type="component" value="Unassembled WGS sequence"/>
</dbReference>
<evidence type="ECO:0000313" key="3">
    <source>
        <dbReference type="Proteomes" id="UP000699975"/>
    </source>
</evidence>
<feature type="chain" id="PRO_5045560448" description="DUF2066 domain-containing protein" evidence="1">
    <location>
        <begin position="35"/>
        <end position="299"/>
    </location>
</feature>
<evidence type="ECO:0000256" key="1">
    <source>
        <dbReference type="SAM" id="SignalP"/>
    </source>
</evidence>
<feature type="signal peptide" evidence="1">
    <location>
        <begin position="1"/>
        <end position="34"/>
    </location>
</feature>
<dbReference type="RefSeq" id="WP_218316178.1">
    <property type="nucleotide sequence ID" value="NZ_JAGSPB010000001.1"/>
</dbReference>
<comment type="caution">
    <text evidence="2">The sequence shown here is derived from an EMBL/GenBank/DDBJ whole genome shotgun (WGS) entry which is preliminary data.</text>
</comment>